<organism evidence="2 3">
    <name type="scientific">Gloeothece citriformis (strain PCC 7424)</name>
    <name type="common">Cyanothece sp. (strain PCC 7424)</name>
    <dbReference type="NCBI Taxonomy" id="65393"/>
    <lineage>
        <taxon>Bacteria</taxon>
        <taxon>Bacillati</taxon>
        <taxon>Cyanobacteriota</taxon>
        <taxon>Cyanophyceae</taxon>
        <taxon>Oscillatoriophycideae</taxon>
        <taxon>Chroococcales</taxon>
        <taxon>Aphanothecaceae</taxon>
        <taxon>Gloeothece</taxon>
        <taxon>Gloeothece citriformis</taxon>
    </lineage>
</organism>
<keyword evidence="1" id="KW-0472">Membrane</keyword>
<accession>B7KGU1</accession>
<keyword evidence="1" id="KW-0812">Transmembrane</keyword>
<proteinExistence type="predicted"/>
<evidence type="ECO:0000256" key="1">
    <source>
        <dbReference type="SAM" id="Phobius"/>
    </source>
</evidence>
<name>B7KGU1_GLOC7</name>
<reference evidence="3" key="1">
    <citation type="journal article" date="2011" name="MBio">
        <title>Novel metabolic attributes of the genus Cyanothece, comprising a group of unicellular nitrogen-fixing Cyanobacteria.</title>
        <authorList>
            <person name="Bandyopadhyay A."/>
            <person name="Elvitigala T."/>
            <person name="Welsh E."/>
            <person name="Stockel J."/>
            <person name="Liberton M."/>
            <person name="Min H."/>
            <person name="Sherman L.A."/>
            <person name="Pakrasi H.B."/>
        </authorList>
    </citation>
    <scope>NUCLEOTIDE SEQUENCE [LARGE SCALE GENOMIC DNA]</scope>
    <source>
        <strain evidence="3">PCC 7424</strain>
    </source>
</reference>
<dbReference type="HOGENOM" id="CLU_3355723_0_0_3"/>
<dbReference type="AlphaFoldDB" id="B7KGU1"/>
<dbReference type="EMBL" id="CP001291">
    <property type="protein sequence ID" value="ACK73428.1"/>
    <property type="molecule type" value="Genomic_DNA"/>
</dbReference>
<protein>
    <submittedName>
        <fullName evidence="2">Uncharacterized protein</fullName>
    </submittedName>
</protein>
<gene>
    <name evidence="2" type="ordered locus">PCC7424_5077</name>
</gene>
<dbReference type="Proteomes" id="UP000002384">
    <property type="component" value="Chromosome"/>
</dbReference>
<sequence length="36" mass="4383">MEDFFRNLLGNNITAFWLFIIVGICWLFYIPGRQHH</sequence>
<dbReference type="KEGG" id="cyc:PCC7424_5077"/>
<keyword evidence="3" id="KW-1185">Reference proteome</keyword>
<keyword evidence="1" id="KW-1133">Transmembrane helix</keyword>
<evidence type="ECO:0000313" key="2">
    <source>
        <dbReference type="EMBL" id="ACK73428.1"/>
    </source>
</evidence>
<evidence type="ECO:0000313" key="3">
    <source>
        <dbReference type="Proteomes" id="UP000002384"/>
    </source>
</evidence>
<feature type="transmembrane region" description="Helical" evidence="1">
    <location>
        <begin position="12"/>
        <end position="30"/>
    </location>
</feature>